<feature type="region of interest" description="Disordered" evidence="1">
    <location>
        <begin position="665"/>
        <end position="706"/>
    </location>
</feature>
<feature type="region of interest" description="Disordered" evidence="1">
    <location>
        <begin position="894"/>
        <end position="940"/>
    </location>
</feature>
<gene>
    <name evidence="3" type="ORF">RRG08_021314</name>
</gene>
<dbReference type="GO" id="GO:0005085">
    <property type="term" value="F:guanyl-nucleotide exchange factor activity"/>
    <property type="evidence" value="ECO:0007669"/>
    <property type="project" value="TreeGrafter"/>
</dbReference>
<dbReference type="GO" id="GO:0031267">
    <property type="term" value="F:small GTPase binding"/>
    <property type="evidence" value="ECO:0007669"/>
    <property type="project" value="TreeGrafter"/>
</dbReference>
<feature type="compositionally biased region" description="Basic and acidic residues" evidence="1">
    <location>
        <begin position="562"/>
        <end position="582"/>
    </location>
</feature>
<feature type="compositionally biased region" description="Polar residues" evidence="1">
    <location>
        <begin position="598"/>
        <end position="608"/>
    </location>
</feature>
<dbReference type="GO" id="GO:0005765">
    <property type="term" value="C:lysosomal membrane"/>
    <property type="evidence" value="ECO:0007669"/>
    <property type="project" value="TreeGrafter"/>
</dbReference>
<dbReference type="GO" id="GO:0006605">
    <property type="term" value="P:protein targeting"/>
    <property type="evidence" value="ECO:0007669"/>
    <property type="project" value="TreeGrafter"/>
</dbReference>
<feature type="region of interest" description="Disordered" evidence="1">
    <location>
        <begin position="282"/>
        <end position="353"/>
    </location>
</feature>
<dbReference type="Pfam" id="PF19031">
    <property type="entry name" value="Intu_longin_1"/>
    <property type="match status" value="1"/>
</dbReference>
<reference evidence="3" key="1">
    <citation type="journal article" date="2023" name="G3 (Bethesda)">
        <title>A reference genome for the long-term kleptoplast-retaining sea slug Elysia crispata morphotype clarki.</title>
        <authorList>
            <person name="Eastman K.E."/>
            <person name="Pendleton A.L."/>
            <person name="Shaikh M.A."/>
            <person name="Suttiyut T."/>
            <person name="Ogas R."/>
            <person name="Tomko P."/>
            <person name="Gavelis G."/>
            <person name="Widhalm J.R."/>
            <person name="Wisecaver J.H."/>
        </authorList>
    </citation>
    <scope>NUCLEOTIDE SEQUENCE</scope>
    <source>
        <strain evidence="3">ECLA1</strain>
    </source>
</reference>
<sequence>MAANRLHSSFRHEGHIFFIYDHRVKTEEDDPSDAILYFYPRSITTDQQIAIVGGIIGITDFCLEFLPQSMPTVIKLNGHKFALLQHEEFIIGLACREDIPDNFLVGHMQFVWSTFILYQGSLGAIRERVCEENFVKELKRIWDMYLPLCQIHSDPLSQAFKVLPYVQLHKSQGSLYLHASHILQRTLRYKGVVAGALFSWKKVLCSQLSNSLTRQLLLLMTQSEFPCVEANSVLELPGGVRLLHVFIPEEEYKKLSHRRKKVFNSHSLPMAVTDLSWADQLPHSSNQTASQASTAQHGALDRNMRSDKNSQGQSDMYNTASEGSRSSKGRWSFPRQDSAISPSAGGGITSGTDSEVFMDTLTEASFDWKQPATVPEEKLEEGCVETIEPSFILNQSRGSDLYVPPRGYTSSSEPNTPEQRNVVVFAEVHNNAYVNLARGTPEYLRRPKCIQKDFAPQKESNPDEVLVFGQTISISNDQNIFTKSSNSAYEEKFKTGLDEDTFSSISNLRSDEGKGDIPNNSQRSKVVGTIVDFIRSSSERKNPQIVSKTVVTNGVLPSSHCVEAREESESSADISKDKKLSDVEKSGVSSQNYCISTSALDSSESQPPSEDLTSDFVDIGDHLSSGVNPQTSSVIGNLHSELRLQGNFTADKLALNYSDPASEKLQNQVSSDLNESSNQVETLSMQVERDTDSNLPVSISSSKQEELKKSSVNEVLVYQNQNEADNILIGTSMYSETDPSQVEKSQIKDTMAESKGEVSLSSSSSRESRNQSEDDSSIRQAVTCSKQEIDASLEVRLSGDESSALSSSEHFRHSMDSSTLSLAPSDLGPSKMRLVFEASESDNSDTGIMSPLSERGLARGNCLSPVEELKTDSTNKKTFRGGNEDYSVRRLSSDFESRHVKGSQGDKSADSSVSASWEPVDAGANEVEPTSDQASARWNPGKSKLHKMTLYAQGHSDTLLLLLLSKNASCSKSYINSLWKTCLSHLAELDFEVKDAERHMRDDSENIGAAYQYMRYDSFSQSLKGSALLPVSSLANEIVDTCVKMHDTFETMPDVQDITYRSHSACCFGHRAINTETYFQLGQPRNASGICAQNDRTFSLDQLAGRILQNDVKISVL</sequence>
<feature type="compositionally biased region" description="Low complexity" evidence="1">
    <location>
        <begin position="284"/>
        <end position="296"/>
    </location>
</feature>
<feature type="region of interest" description="Disordered" evidence="1">
    <location>
        <begin position="561"/>
        <end position="582"/>
    </location>
</feature>
<dbReference type="GO" id="GO:0016192">
    <property type="term" value="P:vesicle-mediated transport"/>
    <property type="evidence" value="ECO:0007669"/>
    <property type="project" value="InterPro"/>
</dbReference>
<feature type="region of interest" description="Disordered" evidence="1">
    <location>
        <begin position="734"/>
        <end position="782"/>
    </location>
</feature>
<organism evidence="3 4">
    <name type="scientific">Elysia crispata</name>
    <name type="common">lettuce slug</name>
    <dbReference type="NCBI Taxonomy" id="231223"/>
    <lineage>
        <taxon>Eukaryota</taxon>
        <taxon>Metazoa</taxon>
        <taxon>Spiralia</taxon>
        <taxon>Lophotrochozoa</taxon>
        <taxon>Mollusca</taxon>
        <taxon>Gastropoda</taxon>
        <taxon>Heterobranchia</taxon>
        <taxon>Euthyneura</taxon>
        <taxon>Panpulmonata</taxon>
        <taxon>Sacoglossa</taxon>
        <taxon>Placobranchoidea</taxon>
        <taxon>Plakobranchidae</taxon>
        <taxon>Elysia</taxon>
    </lineage>
</organism>
<dbReference type="InterPro" id="IPR026091">
    <property type="entry name" value="HPS4"/>
</dbReference>
<evidence type="ECO:0000313" key="3">
    <source>
        <dbReference type="EMBL" id="KAK3710498.1"/>
    </source>
</evidence>
<dbReference type="PANTHER" id="PTHR14407:SF9">
    <property type="entry name" value="BLOC-3 COMPLEX MEMBER HPS4"/>
    <property type="match status" value="1"/>
</dbReference>
<comment type="caution">
    <text evidence="3">The sequence shown here is derived from an EMBL/GenBank/DDBJ whole genome shotgun (WGS) entry which is preliminary data.</text>
</comment>
<feature type="region of interest" description="Disordered" evidence="1">
    <location>
        <begin position="598"/>
        <end position="623"/>
    </location>
</feature>
<dbReference type="GO" id="GO:0031410">
    <property type="term" value="C:cytoplasmic vesicle"/>
    <property type="evidence" value="ECO:0007669"/>
    <property type="project" value="TreeGrafter"/>
</dbReference>
<dbReference type="EMBL" id="JAWDGP010007636">
    <property type="protein sequence ID" value="KAK3710498.1"/>
    <property type="molecule type" value="Genomic_DNA"/>
</dbReference>
<dbReference type="GO" id="GO:0031085">
    <property type="term" value="C:BLOC-3 complex"/>
    <property type="evidence" value="ECO:0007669"/>
    <property type="project" value="TreeGrafter"/>
</dbReference>
<dbReference type="AlphaFoldDB" id="A0AAE1CM99"/>
<dbReference type="InterPro" id="IPR043987">
    <property type="entry name" value="CCZ1/INTU/HSP4_longin_1"/>
</dbReference>
<feature type="compositionally biased region" description="Polar residues" evidence="1">
    <location>
        <begin position="665"/>
        <end position="685"/>
    </location>
</feature>
<feature type="compositionally biased region" description="Basic and acidic residues" evidence="1">
    <location>
        <begin position="745"/>
        <end position="756"/>
    </location>
</feature>
<accession>A0AAE1CM99</accession>
<proteinExistence type="predicted"/>
<feature type="compositionally biased region" description="Polar residues" evidence="1">
    <location>
        <begin position="734"/>
        <end position="744"/>
    </location>
</feature>
<keyword evidence="4" id="KW-1185">Reference proteome</keyword>
<evidence type="ECO:0000313" key="4">
    <source>
        <dbReference type="Proteomes" id="UP001283361"/>
    </source>
</evidence>
<dbReference type="PANTHER" id="PTHR14407">
    <property type="entry name" value="HERMANSKY-PUDLAK SYNDROME 4 PROTEIN LIGHT-EAR PROTEIN-RELATED"/>
    <property type="match status" value="1"/>
</dbReference>
<evidence type="ECO:0000259" key="2">
    <source>
        <dbReference type="Pfam" id="PF19031"/>
    </source>
</evidence>
<feature type="domain" description="CCZ1/INTU/HSP4 first Longin" evidence="2">
    <location>
        <begin position="15"/>
        <end position="120"/>
    </location>
</feature>
<name>A0AAE1CM99_9GAST</name>
<evidence type="ECO:0000256" key="1">
    <source>
        <dbReference type="SAM" id="MobiDB-lite"/>
    </source>
</evidence>
<feature type="compositionally biased region" description="Basic and acidic residues" evidence="1">
    <location>
        <begin position="299"/>
        <end position="308"/>
    </location>
</feature>
<protein>
    <recommendedName>
        <fullName evidence="2">CCZ1/INTU/HSP4 first Longin domain-containing protein</fullName>
    </recommendedName>
</protein>
<dbReference type="Proteomes" id="UP001283361">
    <property type="component" value="Unassembled WGS sequence"/>
</dbReference>
<feature type="compositionally biased region" description="Polar residues" evidence="1">
    <location>
        <begin position="309"/>
        <end position="326"/>
    </location>
</feature>